<dbReference type="AlphaFoldDB" id="A0A0A1UG80"/>
<keyword evidence="2" id="KW-1185">Reference proteome</keyword>
<feature type="non-terminal residue" evidence="1">
    <location>
        <position position="1"/>
    </location>
</feature>
<dbReference type="KEGG" id="eiv:EIN_497700"/>
<dbReference type="Proteomes" id="UP000014680">
    <property type="component" value="Unassembled WGS sequence"/>
</dbReference>
<name>A0A0A1UG80_ENTIV</name>
<dbReference type="EMBL" id="KB206184">
    <property type="protein sequence ID" value="ELP94600.1"/>
    <property type="molecule type" value="Genomic_DNA"/>
</dbReference>
<sequence length="1266" mass="142183">ENQSEGICAVNERASKYYLKNVVDLFLKTVNGVKSDTETREVASVIECYYHILLPTEGITSSESLRFMNGVFNLLETTQRSVMKRSVCRLLDGVCQEGLGRGNSTGGIILGQLEQIYGKLIDLMRHWKSTKVNINVTCGHLGAQTDGLFSISVIPALTQNYTLLLNQKDQQKRIKALEVIAEYINGVLDVLPLTHQAIPQLLNDFFNKTLMTKKEYQHLKFASTLETQYFEQVFTHNVVYTQQVMLDILSGKLNIPTDIRAMAVKNVPLTLVLPADAQAGISEFLSQTPSLVGTVMDPTNLWVIEMYPDSYSHDATTRDSVSHKLVDASRSPILEIKMSARRALERDAIKNPRLFCGIFEEFLRNSAEDESDLVDGEYIAKVSELFGKTSEVGSREIANMLNRRILRLLLTMSEDSVSVAGKIKDTLTLKGYSNVKEAQLIGDSLSRLSSDILDHFVLQHCEETFVRELYSKLLSTYTIKSPNEIVKFLFLSTKGDHPVLVQNVISQYFDGVPFITQMVTTLLSKTNEKVIDMFAQYMMEKKKKLNFDLLATIVNVTPKKYEGMPHVIALCRAVMSNWIAFKDIPNSQVVLMEISAKIYTLEMTLSTPLVPDGLCTFVGKYINQPSLHKNIIEIMKAIASKATLSSPVTVFNLLEALYASDPSQCNKLLVELLKRYPDMLTSSMQRCFVSREVREMYFYSVYTIITNNSQKLPIEQILSFSVVLAAKSSLNFSALMKGVQSFGIDLFSGFPAWSSWEYIVSEAMANRYKKESSLVLKGVLQYHTYLSTSEYSTLLRCCRQWILNGIEIDFESVITSVIDMAFFAQQLDSEFLDTWRAIGEKCSTSGDALIELVIKRGGLSEQSTLIASKILSQLCSVSSMRALIFRKVQFGLVDIIHIEEIKKEPSKEENMYFVIMSYIISLMPLSVKKDLTRILLITLIYYSPTCVASNYESSARRVLSVVMPQIEPDLYFKKEGYLGVRSLLNSYSLFVEFEEELVSVAKNGPTEVSERCSLVYSLIGGSDQCVEKNVSSLLIRGLLMGEASIVRNVVSLVATSQLKSVSEAIISLPDLSIFSALYSLVNVQSISIDTLSRAAGNTKLCERVLQMTLNCSGLRGVICELIDFGMKRSRRNFSGSVMGGCNEFSGQEIVNILEAMGESDTSNVSIEAILELSQMNFGRLDERVVRVLSKGMNLEETADECAKFFVKYQIETFITQENEERKKFGGAEEKIFDAERVKAIEKLSQITKEKIDVAKITMTVKQYHFK</sequence>
<dbReference type="SUPFAM" id="SSF48371">
    <property type="entry name" value="ARM repeat"/>
    <property type="match status" value="1"/>
</dbReference>
<reference evidence="1 2" key="1">
    <citation type="submission" date="2012-10" db="EMBL/GenBank/DDBJ databases">
        <authorList>
            <person name="Zafar N."/>
            <person name="Inman J."/>
            <person name="Hall N."/>
            <person name="Lorenzi H."/>
            <person name="Caler E."/>
        </authorList>
    </citation>
    <scope>NUCLEOTIDE SEQUENCE [LARGE SCALE GENOMIC DNA]</scope>
    <source>
        <strain evidence="1 2">IP1</strain>
    </source>
</reference>
<dbReference type="OMA" id="ICTLEIT"/>
<dbReference type="OrthoDB" id="28616at2759"/>
<dbReference type="GeneID" id="14893579"/>
<gene>
    <name evidence="1" type="ORF">EIN_497700</name>
</gene>
<evidence type="ECO:0000313" key="2">
    <source>
        <dbReference type="Proteomes" id="UP000014680"/>
    </source>
</evidence>
<dbReference type="VEuPathDB" id="AmoebaDB:EIN_497700"/>
<evidence type="ECO:0000313" key="1">
    <source>
        <dbReference type="EMBL" id="ELP94600.1"/>
    </source>
</evidence>
<accession>A0A0A1UG80</accession>
<dbReference type="RefSeq" id="XP_004261371.1">
    <property type="nucleotide sequence ID" value="XM_004261323.1"/>
</dbReference>
<dbReference type="InterPro" id="IPR016024">
    <property type="entry name" value="ARM-type_fold"/>
</dbReference>
<proteinExistence type="predicted"/>
<organism evidence="1 2">
    <name type="scientific">Entamoeba invadens IP1</name>
    <dbReference type="NCBI Taxonomy" id="370355"/>
    <lineage>
        <taxon>Eukaryota</taxon>
        <taxon>Amoebozoa</taxon>
        <taxon>Evosea</taxon>
        <taxon>Archamoebae</taxon>
        <taxon>Mastigamoebida</taxon>
        <taxon>Entamoebidae</taxon>
        <taxon>Entamoeba</taxon>
    </lineage>
</organism>
<protein>
    <submittedName>
        <fullName evidence="1">Uncharacterized protein</fullName>
    </submittedName>
</protein>